<accession>A0ABQ1PYU7</accession>
<evidence type="ECO:0000313" key="2">
    <source>
        <dbReference type="Proteomes" id="UP000630594"/>
    </source>
</evidence>
<proteinExistence type="predicted"/>
<name>A0ABQ1PYU7_9ACTN</name>
<comment type="caution">
    <text evidence="1">The sequence shown here is derived from an EMBL/GenBank/DDBJ whole genome shotgun (WGS) entry which is preliminary data.</text>
</comment>
<protein>
    <submittedName>
        <fullName evidence="1">Uncharacterized protein</fullName>
    </submittedName>
</protein>
<evidence type="ECO:0000313" key="1">
    <source>
        <dbReference type="EMBL" id="GGD07662.1"/>
    </source>
</evidence>
<reference evidence="2" key="1">
    <citation type="journal article" date="2019" name="Int. J. Syst. Evol. Microbiol.">
        <title>The Global Catalogue of Microorganisms (GCM) 10K type strain sequencing project: providing services to taxonomists for standard genome sequencing and annotation.</title>
        <authorList>
            <consortium name="The Broad Institute Genomics Platform"/>
            <consortium name="The Broad Institute Genome Sequencing Center for Infectious Disease"/>
            <person name="Wu L."/>
            <person name="Ma J."/>
        </authorList>
    </citation>
    <scope>NUCLEOTIDE SEQUENCE [LARGE SCALE GENOMIC DNA]</scope>
    <source>
        <strain evidence="2">CCM 7403</strain>
    </source>
</reference>
<dbReference type="EMBL" id="BMCK01000001">
    <property type="protein sequence ID" value="GGD07662.1"/>
    <property type="molecule type" value="Genomic_DNA"/>
</dbReference>
<dbReference type="RefSeq" id="WP_188420713.1">
    <property type="nucleotide sequence ID" value="NZ_BMCK01000001.1"/>
</dbReference>
<organism evidence="1 2">
    <name type="scientific">Nocardioides daphniae</name>
    <dbReference type="NCBI Taxonomy" id="402297"/>
    <lineage>
        <taxon>Bacteria</taxon>
        <taxon>Bacillati</taxon>
        <taxon>Actinomycetota</taxon>
        <taxon>Actinomycetes</taxon>
        <taxon>Propionibacteriales</taxon>
        <taxon>Nocardioidaceae</taxon>
        <taxon>Nocardioides</taxon>
    </lineage>
</organism>
<keyword evidence="2" id="KW-1185">Reference proteome</keyword>
<gene>
    <name evidence="1" type="ORF">GCM10007231_02960</name>
</gene>
<dbReference type="Proteomes" id="UP000630594">
    <property type="component" value="Unassembled WGS sequence"/>
</dbReference>
<sequence>MTDPMTAWFRHDDDNCDPLLGHLESLAAAGWRVSLLVGGLQVLGTIITVAEYLKTLDEQLAAYDTDMGSHAGFLRHGLGTADPSQHSIDHTNWLDRDPAVQRARWLHLAHAKISSPGESAQRVPLWRGRTASVDGWSLLPPKHPGHR</sequence>